<reference evidence="1 2" key="1">
    <citation type="submission" date="2016-10" db="EMBL/GenBank/DDBJ databases">
        <title>Rodentibacter gen. nov. and new species.</title>
        <authorList>
            <person name="Christensen H."/>
        </authorList>
    </citation>
    <scope>NUCLEOTIDE SEQUENCE [LARGE SCALE GENOMIC DNA]</scope>
    <source>
        <strain evidence="1 2">CCUG17206</strain>
    </source>
</reference>
<accession>A0A1V3INA5</accession>
<name>A0A1V3INA5_9PAST</name>
<dbReference type="AlphaFoldDB" id="A0A1V3INA5"/>
<proteinExistence type="predicted"/>
<evidence type="ECO:0000313" key="2">
    <source>
        <dbReference type="Proteomes" id="UP000189433"/>
    </source>
</evidence>
<dbReference type="OrthoDB" id="5678344at2"/>
<feature type="non-terminal residue" evidence="1">
    <location>
        <position position="71"/>
    </location>
</feature>
<dbReference type="STRING" id="1908260.BKK50_04050"/>
<evidence type="ECO:0008006" key="3">
    <source>
        <dbReference type="Google" id="ProtNLM"/>
    </source>
</evidence>
<dbReference type="Proteomes" id="UP000189433">
    <property type="component" value="Unassembled WGS sequence"/>
</dbReference>
<comment type="caution">
    <text evidence="1">The sequence shown here is derived from an EMBL/GenBank/DDBJ whole genome shotgun (WGS) entry which is preliminary data.</text>
</comment>
<dbReference type="RefSeq" id="WP_077415584.1">
    <property type="nucleotide sequence ID" value="NZ_MLHJ01000032.1"/>
</dbReference>
<evidence type="ECO:0000313" key="1">
    <source>
        <dbReference type="EMBL" id="OOF43752.1"/>
    </source>
</evidence>
<keyword evidence="2" id="KW-1185">Reference proteome</keyword>
<dbReference type="EMBL" id="MLHJ01000032">
    <property type="protein sequence ID" value="OOF43752.1"/>
    <property type="molecule type" value="Genomic_DNA"/>
</dbReference>
<organism evidence="1 2">
    <name type="scientific">Rodentibacter rarus</name>
    <dbReference type="NCBI Taxonomy" id="1908260"/>
    <lineage>
        <taxon>Bacteria</taxon>
        <taxon>Pseudomonadati</taxon>
        <taxon>Pseudomonadota</taxon>
        <taxon>Gammaproteobacteria</taxon>
        <taxon>Pasteurellales</taxon>
        <taxon>Pasteurellaceae</taxon>
        <taxon>Rodentibacter</taxon>
    </lineage>
</organism>
<gene>
    <name evidence="1" type="ORF">BKK50_04050</name>
</gene>
<protein>
    <recommendedName>
        <fullName evidence="3">DUF551 domain-containing protein</fullName>
    </recommendedName>
</protein>
<sequence length="71" mass="8529">MTKENSGWISVKDRLPEPFYTSQEYRSSKNRRLIYYTEDGEYWFIGFGWYLYAEKEDDEGGLIPYCVNDHA</sequence>